<feature type="domain" description="Carboxymuconolactone decarboxylase-like" evidence="1">
    <location>
        <begin position="33"/>
        <end position="106"/>
    </location>
</feature>
<dbReference type="InterPro" id="IPR003779">
    <property type="entry name" value="CMD-like"/>
</dbReference>
<evidence type="ECO:0000313" key="3">
    <source>
        <dbReference type="EMBL" id="SKB43561.1"/>
    </source>
</evidence>
<dbReference type="Gene3D" id="1.20.1290.10">
    <property type="entry name" value="AhpD-like"/>
    <property type="match status" value="1"/>
</dbReference>
<dbReference type="OrthoDB" id="8682264at2"/>
<evidence type="ECO:0000259" key="1">
    <source>
        <dbReference type="Pfam" id="PF02627"/>
    </source>
</evidence>
<dbReference type="SUPFAM" id="SSF69118">
    <property type="entry name" value="AhpD-like"/>
    <property type="match status" value="1"/>
</dbReference>
<gene>
    <name evidence="2" type="ORF">ARD30_25510</name>
    <name evidence="3" type="ORF">SAMN05660750_00642</name>
</gene>
<evidence type="ECO:0000313" key="4">
    <source>
        <dbReference type="Proteomes" id="UP000051562"/>
    </source>
</evidence>
<sequence length="235" mass="25707">MPTTQPLDELLSGIRAKRGYLLPHHGLMAITAPALLDAYDKAYSALALADRVLSHHDREFVWLAILIATDEAIATHHIAKFKAAGGSDAEIEVILTVTALALGFESYRFVERNWRGHLPGCQPNEIYLASLRQAARDVPMRLVHMAATAVFVCKAGWDAVAMQIIAAYGDEVPELDLAEAVSLTMFPGSVPHFVEAARVWRELIVEGKVAASAPFREWAEMSGQGGYDEASRKAR</sequence>
<proteinExistence type="predicted"/>
<dbReference type="Proteomes" id="UP000051562">
    <property type="component" value="Unassembled WGS sequence"/>
</dbReference>
<evidence type="ECO:0000313" key="5">
    <source>
        <dbReference type="Proteomes" id="UP000190130"/>
    </source>
</evidence>
<dbReference type="Proteomes" id="UP000190130">
    <property type="component" value="Unassembled WGS sequence"/>
</dbReference>
<organism evidence="2 4">
    <name type="scientific">Bosea thiooxidans</name>
    <dbReference type="NCBI Taxonomy" id="53254"/>
    <lineage>
        <taxon>Bacteria</taxon>
        <taxon>Pseudomonadati</taxon>
        <taxon>Pseudomonadota</taxon>
        <taxon>Alphaproteobacteria</taxon>
        <taxon>Hyphomicrobiales</taxon>
        <taxon>Boseaceae</taxon>
        <taxon>Bosea</taxon>
    </lineage>
</organism>
<reference evidence="2 4" key="1">
    <citation type="submission" date="2015-10" db="EMBL/GenBank/DDBJ databases">
        <title>Draft genome of Bosea thiooxidans.</title>
        <authorList>
            <person name="Wang X."/>
        </authorList>
    </citation>
    <scope>NUCLEOTIDE SEQUENCE [LARGE SCALE GENOMIC DNA]</scope>
    <source>
        <strain evidence="2 4">CGMCC 9174</strain>
    </source>
</reference>
<dbReference type="InterPro" id="IPR029032">
    <property type="entry name" value="AhpD-like"/>
</dbReference>
<dbReference type="Pfam" id="PF02627">
    <property type="entry name" value="CMD"/>
    <property type="match status" value="1"/>
</dbReference>
<protein>
    <submittedName>
        <fullName evidence="3">Carboxymuconolactone decarboxylase family protein</fullName>
    </submittedName>
</protein>
<accession>A0A0Q3LWJ1</accession>
<dbReference type="EMBL" id="FUYX01000002">
    <property type="protein sequence ID" value="SKB43561.1"/>
    <property type="molecule type" value="Genomic_DNA"/>
</dbReference>
<reference evidence="3 5" key="2">
    <citation type="submission" date="2017-02" db="EMBL/GenBank/DDBJ databases">
        <authorList>
            <person name="Peterson S.W."/>
        </authorList>
    </citation>
    <scope>NUCLEOTIDE SEQUENCE [LARGE SCALE GENOMIC DNA]</scope>
    <source>
        <strain evidence="3 5">DSM 9653</strain>
    </source>
</reference>
<name>A0A0Q3LWJ1_9HYPH</name>
<dbReference type="RefSeq" id="WP_055731012.1">
    <property type="nucleotide sequence ID" value="NZ_FUYX01000002.1"/>
</dbReference>
<keyword evidence="4" id="KW-1185">Reference proteome</keyword>
<dbReference type="GO" id="GO:0051920">
    <property type="term" value="F:peroxiredoxin activity"/>
    <property type="evidence" value="ECO:0007669"/>
    <property type="project" value="InterPro"/>
</dbReference>
<dbReference type="EMBL" id="LMAR01000094">
    <property type="protein sequence ID" value="KQK27745.1"/>
    <property type="molecule type" value="Genomic_DNA"/>
</dbReference>
<dbReference type="AlphaFoldDB" id="A0A0Q3LWJ1"/>
<evidence type="ECO:0000313" key="2">
    <source>
        <dbReference type="EMBL" id="KQK27745.1"/>
    </source>
</evidence>